<evidence type="ECO:0000313" key="3">
    <source>
        <dbReference type="Proteomes" id="UP000254029"/>
    </source>
</evidence>
<dbReference type="Gene3D" id="3.40.50.1110">
    <property type="entry name" value="SGNH hydrolase"/>
    <property type="match status" value="1"/>
</dbReference>
<organism evidence="2 3">
    <name type="scientific">Chromobacterium violaceum</name>
    <dbReference type="NCBI Taxonomy" id="536"/>
    <lineage>
        <taxon>Bacteria</taxon>
        <taxon>Pseudomonadati</taxon>
        <taxon>Pseudomonadota</taxon>
        <taxon>Betaproteobacteria</taxon>
        <taxon>Neisseriales</taxon>
        <taxon>Chromobacteriaceae</taxon>
        <taxon>Chromobacterium</taxon>
    </lineage>
</organism>
<dbReference type="EC" id="3.-.-.-" evidence="2"/>
<dbReference type="GO" id="GO:0016788">
    <property type="term" value="F:hydrolase activity, acting on ester bonds"/>
    <property type="evidence" value="ECO:0007669"/>
    <property type="project" value="InterPro"/>
</dbReference>
<evidence type="ECO:0000256" key="1">
    <source>
        <dbReference type="ARBA" id="ARBA00022801"/>
    </source>
</evidence>
<reference evidence="2 3" key="1">
    <citation type="submission" date="2018-06" db="EMBL/GenBank/DDBJ databases">
        <authorList>
            <consortium name="Pathogen Informatics"/>
            <person name="Doyle S."/>
        </authorList>
    </citation>
    <scope>NUCLEOTIDE SEQUENCE [LARGE SCALE GENOMIC DNA]</scope>
    <source>
        <strain evidence="2 3">NCTC8684</strain>
    </source>
</reference>
<dbReference type="Proteomes" id="UP000254029">
    <property type="component" value="Unassembled WGS sequence"/>
</dbReference>
<accession>A0AAX2M9B0</accession>
<dbReference type="InterPro" id="IPR001087">
    <property type="entry name" value="GDSL"/>
</dbReference>
<dbReference type="Pfam" id="PF00657">
    <property type="entry name" value="Lipase_GDSL"/>
    <property type="match status" value="1"/>
</dbReference>
<keyword evidence="1 2" id="KW-0378">Hydrolase</keyword>
<gene>
    <name evidence="2" type="primary">sseJ</name>
    <name evidence="2" type="ORF">NCTC8684_01666</name>
</gene>
<dbReference type="CDD" id="cd01846">
    <property type="entry name" value="fatty_acyltransferase_like"/>
    <property type="match status" value="1"/>
</dbReference>
<dbReference type="InterPro" id="IPR036514">
    <property type="entry name" value="SGNH_hydro_sf"/>
</dbReference>
<dbReference type="AlphaFoldDB" id="A0AAX2M9B0"/>
<protein>
    <submittedName>
        <fullName evidence="2">Secreted effector protein sseJ</fullName>
        <ecNumber evidence="2">3.-.-.-</ecNumber>
    </submittedName>
</protein>
<name>A0AAX2M9B0_CHRVL</name>
<proteinExistence type="predicted"/>
<dbReference type="PANTHER" id="PTHR45648">
    <property type="entry name" value="GDSL LIPASE/ACYLHYDROLASE FAMILY PROTEIN (AFU_ORTHOLOGUE AFUA_4G14700)"/>
    <property type="match status" value="1"/>
</dbReference>
<dbReference type="SUPFAM" id="SSF52266">
    <property type="entry name" value="SGNH hydrolase"/>
    <property type="match status" value="1"/>
</dbReference>
<sequence>MLMPCKVVPGRLLVPRNPSQREAIRAERAFPLGGQVKQVRTETLSPPQAGGPQACACVAENGRSGLFALALKNREVQPSPAAEGKTLDHIKRLVVIGDSLSDTEGRMRSKTLGIMPSSRQYYEGRFTNGFAWPDFAASRAFLDKPLVNYAEGGAVAGKYSKLNPTFMFISNMGRQIKKHDFKPGDMAVLALGANDYMTFGKTNVDKVIHVYEKQIGKLVAKGVKNILVAGVPDLSKTVSARSPKQKPGHADKLAALSRQHNEQLRQSVEKLRERHRGEGVEIRFFDIGGKLDYLMSLAGEVDYDTRFNKHEGYIDLPRVFGFAGDTRPLDTSHRHVFHDEVHPSQEVHQILASHITDFIREEYGRPEEAGRAAAGN</sequence>
<dbReference type="InterPro" id="IPR051058">
    <property type="entry name" value="GDSL_Est/Lipase"/>
</dbReference>
<comment type="caution">
    <text evidence="2">The sequence shown here is derived from an EMBL/GenBank/DDBJ whole genome shotgun (WGS) entry which is preliminary data.</text>
</comment>
<dbReference type="EMBL" id="UIGR01000001">
    <property type="protein sequence ID" value="SUX32586.1"/>
    <property type="molecule type" value="Genomic_DNA"/>
</dbReference>
<dbReference type="PANTHER" id="PTHR45648:SF22">
    <property type="entry name" value="GDSL LIPASE_ACYLHYDROLASE FAMILY PROTEIN (AFU_ORTHOLOGUE AFUA_4G14700)"/>
    <property type="match status" value="1"/>
</dbReference>
<evidence type="ECO:0000313" key="2">
    <source>
        <dbReference type="EMBL" id="SUX32586.1"/>
    </source>
</evidence>